<evidence type="ECO:0000259" key="2">
    <source>
        <dbReference type="Pfam" id="PF00535"/>
    </source>
</evidence>
<protein>
    <submittedName>
        <fullName evidence="3">Probable glycosyltransferase</fullName>
    </submittedName>
</protein>
<dbReference type="Proteomes" id="UP000001175">
    <property type="component" value="Chromosome"/>
</dbReference>
<dbReference type="PROSITE" id="PS50293">
    <property type="entry name" value="TPR_REGION"/>
    <property type="match status" value="1"/>
</dbReference>
<dbReference type="Pfam" id="PF13432">
    <property type="entry name" value="TPR_16"/>
    <property type="match status" value="1"/>
</dbReference>
<dbReference type="GO" id="GO:0016740">
    <property type="term" value="F:transferase activity"/>
    <property type="evidence" value="ECO:0007669"/>
    <property type="project" value="UniProtKB-KW"/>
</dbReference>
<dbReference type="PANTHER" id="PTHR43630:SF2">
    <property type="entry name" value="GLYCOSYLTRANSFERASE"/>
    <property type="match status" value="1"/>
</dbReference>
<dbReference type="Pfam" id="PF13181">
    <property type="entry name" value="TPR_8"/>
    <property type="match status" value="1"/>
</dbReference>
<dbReference type="Pfam" id="PF00535">
    <property type="entry name" value="Glycos_transf_2"/>
    <property type="match status" value="1"/>
</dbReference>
<dbReference type="Pfam" id="PF13414">
    <property type="entry name" value="TPR_11"/>
    <property type="match status" value="1"/>
</dbReference>
<gene>
    <name evidence="3" type="ordered locus">syc1243_c</name>
</gene>
<dbReference type="SUPFAM" id="SSF53448">
    <property type="entry name" value="Nucleotide-diphospho-sugar transferases"/>
    <property type="match status" value="1"/>
</dbReference>
<dbReference type="KEGG" id="syc:syc1243_c"/>
<dbReference type="Gene3D" id="3.90.550.10">
    <property type="entry name" value="Spore Coat Polysaccharide Biosynthesis Protein SpsA, Chain A"/>
    <property type="match status" value="1"/>
</dbReference>
<feature type="repeat" description="TPR" evidence="1">
    <location>
        <begin position="351"/>
        <end position="384"/>
    </location>
</feature>
<evidence type="ECO:0000313" key="4">
    <source>
        <dbReference type="Proteomes" id="UP000001175"/>
    </source>
</evidence>
<dbReference type="EMBL" id="AP008231">
    <property type="protein sequence ID" value="BAD79433.1"/>
    <property type="molecule type" value="Genomic_DNA"/>
</dbReference>
<dbReference type="SMART" id="SM00028">
    <property type="entry name" value="TPR"/>
    <property type="match status" value="4"/>
</dbReference>
<dbReference type="SMR" id="A0A0H3K8W3"/>
<dbReference type="GeneID" id="72429085"/>
<dbReference type="Gene3D" id="1.25.40.10">
    <property type="entry name" value="Tetratricopeptide repeat domain"/>
    <property type="match status" value="2"/>
</dbReference>
<organism evidence="3 4">
    <name type="scientific">Synechococcus sp. (strain ATCC 27144 / PCC 6301 / SAUG 1402/1)</name>
    <name type="common">Anacystis nidulans</name>
    <dbReference type="NCBI Taxonomy" id="269084"/>
    <lineage>
        <taxon>Bacteria</taxon>
        <taxon>Bacillati</taxon>
        <taxon>Cyanobacteriota</taxon>
        <taxon>Cyanophyceae</taxon>
        <taxon>Synechococcales</taxon>
        <taxon>Synechococcaceae</taxon>
        <taxon>Synechococcus</taxon>
    </lineage>
</organism>
<dbReference type="PANTHER" id="PTHR43630">
    <property type="entry name" value="POLY-BETA-1,6-N-ACETYL-D-GLUCOSAMINE SYNTHASE"/>
    <property type="match status" value="1"/>
</dbReference>
<dbReference type="CDD" id="cd02511">
    <property type="entry name" value="Beta4Glucosyltransferase"/>
    <property type="match status" value="1"/>
</dbReference>
<evidence type="ECO:0000256" key="1">
    <source>
        <dbReference type="PROSITE-ProRule" id="PRU00339"/>
    </source>
</evidence>
<feature type="repeat" description="TPR" evidence="1">
    <location>
        <begin position="317"/>
        <end position="350"/>
    </location>
</feature>
<keyword evidence="1" id="KW-0802">TPR repeat</keyword>
<dbReference type="eggNOG" id="COG0457">
    <property type="taxonomic scope" value="Bacteria"/>
</dbReference>
<dbReference type="InterPro" id="IPR019734">
    <property type="entry name" value="TPR_rpt"/>
</dbReference>
<evidence type="ECO:0000313" key="3">
    <source>
        <dbReference type="EMBL" id="BAD79433.1"/>
    </source>
</evidence>
<keyword evidence="3" id="KW-0808">Transferase</keyword>
<dbReference type="InterPro" id="IPR011990">
    <property type="entry name" value="TPR-like_helical_dom_sf"/>
</dbReference>
<dbReference type="AlphaFoldDB" id="A0A0H3K8W3"/>
<dbReference type="RefSeq" id="WP_011243555.1">
    <property type="nucleotide sequence ID" value="NC_006576.1"/>
</dbReference>
<reference evidence="3 4" key="1">
    <citation type="journal article" date="2007" name="Photosyn. Res.">
        <title>Complete nucleotide sequence of the freshwater unicellular cyanobacterium Synechococcus elongatus PCC 6301 chromosome: gene content and organization.</title>
        <authorList>
            <person name="Sugita C."/>
            <person name="Ogata K."/>
            <person name="Shikata M."/>
            <person name="Jikuya H."/>
            <person name="Takano J."/>
            <person name="Furumichi M."/>
            <person name="Kanehisa M."/>
            <person name="Omata T."/>
            <person name="Sugiura M."/>
            <person name="Sugita M."/>
        </authorList>
    </citation>
    <scope>NUCLEOTIDE SEQUENCE [LARGE SCALE GENOMIC DNA]</scope>
    <source>
        <strain evidence="4">ATCC 27144 / PCC 6301 / SAUG 1402/1</strain>
    </source>
</reference>
<name>A0A0H3K8W3_SYNP6</name>
<feature type="domain" description="Glycosyltransferase 2-like" evidence="2">
    <location>
        <begin position="11"/>
        <end position="163"/>
    </location>
</feature>
<dbReference type="eggNOG" id="COG0463">
    <property type="taxonomic scope" value="Bacteria"/>
</dbReference>
<proteinExistence type="predicted"/>
<dbReference type="InterPro" id="IPR001173">
    <property type="entry name" value="Glyco_trans_2-like"/>
</dbReference>
<dbReference type="PROSITE" id="PS50005">
    <property type="entry name" value="TPR"/>
    <property type="match status" value="2"/>
</dbReference>
<accession>A0A0H3K8W3</accession>
<dbReference type="InterPro" id="IPR029044">
    <property type="entry name" value="Nucleotide-diphossugar_trans"/>
</dbReference>
<dbReference type="SUPFAM" id="SSF48452">
    <property type="entry name" value="TPR-like"/>
    <property type="match status" value="2"/>
</dbReference>
<sequence>MFLGAAMAQVSLCMIVRDEAELLPRCLASVKDQVDELIVLDTGSRDRTPAIATEAGAKLLHTDWADDFSAARNQAIAAATGDWILVLDADEELILEAWTELRSQLDQPEALAFTVLREETQAGQVPYSRLSRLFRNRPDIRFQRPYHELVDDSLLALQQQEPNWRITAWPTPVIRHYGYGRDRLQQRGTAERMRQSLETWLADHPEDAYLCSKLGGLLVQEGDLKAAQRWLKQGLKQGRPEPAVRYELLYHLALLERRQGDLDAAIDRYQAALQEPVDAIHKLGAWVNLSHLYRDRGQLGLAYDAARQAVAAAPQATVALTALGLAARAIGNYPEAIAAYQQALQLDPNDPSLYQNLGAVLFQVGQLEASYAAFRQAIAGYEQQGSPEAQRLELRLQAMGIRL</sequence>